<dbReference type="GO" id="GO:0008270">
    <property type="term" value="F:zinc ion binding"/>
    <property type="evidence" value="ECO:0007669"/>
    <property type="project" value="UniProtKB-KW"/>
</dbReference>
<dbReference type="EMBL" id="PGCJ01000313">
    <property type="protein sequence ID" value="PLW32859.1"/>
    <property type="molecule type" value="Genomic_DNA"/>
</dbReference>
<dbReference type="InterPro" id="IPR001878">
    <property type="entry name" value="Znf_CCHC"/>
</dbReference>
<dbReference type="PROSITE" id="PS50158">
    <property type="entry name" value="ZF_CCHC"/>
    <property type="match status" value="1"/>
</dbReference>
<dbReference type="AlphaFoldDB" id="A0A2N5U552"/>
<dbReference type="Proteomes" id="UP000235388">
    <property type="component" value="Unassembled WGS sequence"/>
</dbReference>
<keyword evidence="5" id="KW-1185">Reference proteome</keyword>
<evidence type="ECO:0000256" key="2">
    <source>
        <dbReference type="SAM" id="MobiDB-lite"/>
    </source>
</evidence>
<keyword evidence="1" id="KW-0862">Zinc</keyword>
<comment type="caution">
    <text evidence="4">The sequence shown here is derived from an EMBL/GenBank/DDBJ whole genome shotgun (WGS) entry which is preliminary data.</text>
</comment>
<name>A0A2N5U552_9BASI</name>
<evidence type="ECO:0000259" key="3">
    <source>
        <dbReference type="PROSITE" id="PS50158"/>
    </source>
</evidence>
<sequence>MRKLKQRYVVFICAGQLNLWDDLLHIKCDDSTAAAKVSASFRNKIIDLAKAGLTLTEDNIMGLMLHSSLTRGSPLRQEFDCQVDQELTGRQRRVLEFLEMVDLLTGGQEKVRADNLSKARTPNPSAFAAEEQPNQTDSRASVKSHPDNIYVMAGRPGCPPSRPPATYHGCFRCGSTAHLIAQCPSSCSHTGPPHFSNGGYQHGPNPISNGNQPWFSPIIQPPGYQVHYPVLTPPFLGYSNGAPPARGLPPRQHQTGSTNPNFRPADYYCPSYGQQAQAPPARPSAQEADIMDYDIQQDTAMHYPHYLDNAFTYFYSINLAKS</sequence>
<evidence type="ECO:0000313" key="5">
    <source>
        <dbReference type="Proteomes" id="UP000235388"/>
    </source>
</evidence>
<reference evidence="4 5" key="1">
    <citation type="submission" date="2017-11" db="EMBL/GenBank/DDBJ databases">
        <title>De novo assembly and phasing of dikaryotic genomes from two isolates of Puccinia coronata f. sp. avenae, the causal agent of oat crown rust.</title>
        <authorList>
            <person name="Miller M.E."/>
            <person name="Zhang Y."/>
            <person name="Omidvar V."/>
            <person name="Sperschneider J."/>
            <person name="Schwessinger B."/>
            <person name="Raley C."/>
            <person name="Palmer J.M."/>
            <person name="Garnica D."/>
            <person name="Upadhyaya N."/>
            <person name="Rathjen J."/>
            <person name="Taylor J.M."/>
            <person name="Park R.F."/>
            <person name="Dodds P.N."/>
            <person name="Hirsch C.D."/>
            <person name="Kianian S.F."/>
            <person name="Figueroa M."/>
        </authorList>
    </citation>
    <scope>NUCLEOTIDE SEQUENCE [LARGE SCALE GENOMIC DNA]</scope>
    <source>
        <strain evidence="4">12NC29</strain>
    </source>
</reference>
<organism evidence="4 5">
    <name type="scientific">Puccinia coronata f. sp. avenae</name>
    <dbReference type="NCBI Taxonomy" id="200324"/>
    <lineage>
        <taxon>Eukaryota</taxon>
        <taxon>Fungi</taxon>
        <taxon>Dikarya</taxon>
        <taxon>Basidiomycota</taxon>
        <taxon>Pucciniomycotina</taxon>
        <taxon>Pucciniomycetes</taxon>
        <taxon>Pucciniales</taxon>
        <taxon>Pucciniaceae</taxon>
        <taxon>Puccinia</taxon>
    </lineage>
</organism>
<dbReference type="SMART" id="SM00343">
    <property type="entry name" value="ZnF_C2HC"/>
    <property type="match status" value="1"/>
</dbReference>
<dbReference type="GO" id="GO:0003676">
    <property type="term" value="F:nucleic acid binding"/>
    <property type="evidence" value="ECO:0007669"/>
    <property type="project" value="InterPro"/>
</dbReference>
<feature type="compositionally biased region" description="Polar residues" evidence="2">
    <location>
        <begin position="132"/>
        <end position="141"/>
    </location>
</feature>
<proteinExistence type="predicted"/>
<evidence type="ECO:0000313" key="4">
    <source>
        <dbReference type="EMBL" id="PLW32859.1"/>
    </source>
</evidence>
<gene>
    <name evidence="4" type="ORF">PCANC_25276</name>
</gene>
<protein>
    <recommendedName>
        <fullName evidence="3">CCHC-type domain-containing protein</fullName>
    </recommendedName>
</protein>
<keyword evidence="1" id="KW-0863">Zinc-finger</keyword>
<dbReference type="OrthoDB" id="2513234at2759"/>
<evidence type="ECO:0000256" key="1">
    <source>
        <dbReference type="PROSITE-ProRule" id="PRU00047"/>
    </source>
</evidence>
<feature type="region of interest" description="Disordered" evidence="2">
    <location>
        <begin position="115"/>
        <end position="144"/>
    </location>
</feature>
<accession>A0A2N5U552</accession>
<feature type="domain" description="CCHC-type" evidence="3">
    <location>
        <begin position="170"/>
        <end position="185"/>
    </location>
</feature>
<dbReference type="STRING" id="200324.A0A2N5U552"/>
<keyword evidence="1" id="KW-0479">Metal-binding</keyword>